<feature type="compositionally biased region" description="Polar residues" evidence="1">
    <location>
        <begin position="33"/>
        <end position="60"/>
    </location>
</feature>
<dbReference type="Proteomes" id="UP000015502">
    <property type="component" value="Chromosome"/>
</dbReference>
<dbReference type="AlphaFoldDB" id="H3ZRA8"/>
<dbReference type="HOGENOM" id="CLU_2766307_0_0_2"/>
<dbReference type="KEGG" id="tlt:OCC_10284"/>
<protein>
    <submittedName>
        <fullName evidence="2">Uncharacterized protein</fullName>
    </submittedName>
</protein>
<organism evidence="2 3">
    <name type="scientific">Thermococcus litoralis (strain ATCC 51850 / DSM 5473 / JCM 8560 / NS-C)</name>
    <dbReference type="NCBI Taxonomy" id="523849"/>
    <lineage>
        <taxon>Archaea</taxon>
        <taxon>Methanobacteriati</taxon>
        <taxon>Methanobacteriota</taxon>
        <taxon>Thermococci</taxon>
        <taxon>Thermococcales</taxon>
        <taxon>Thermococcaceae</taxon>
        <taxon>Thermococcus</taxon>
    </lineage>
</organism>
<gene>
    <name evidence="2" type="ORF">OCC_10284</name>
</gene>
<keyword evidence="3" id="KW-1185">Reference proteome</keyword>
<accession>H3ZRA8</accession>
<evidence type="ECO:0000313" key="2">
    <source>
        <dbReference type="EMBL" id="EHR77492.1"/>
    </source>
</evidence>
<name>H3ZRA8_THELN</name>
<dbReference type="EMBL" id="CP006670">
    <property type="protein sequence ID" value="EHR77492.1"/>
    <property type="molecule type" value="Genomic_DNA"/>
</dbReference>
<dbReference type="STRING" id="523849.OCC_10284"/>
<evidence type="ECO:0000256" key="1">
    <source>
        <dbReference type="SAM" id="MobiDB-lite"/>
    </source>
</evidence>
<proteinExistence type="predicted"/>
<evidence type="ECO:0000313" key="3">
    <source>
        <dbReference type="Proteomes" id="UP000015502"/>
    </source>
</evidence>
<dbReference type="PaxDb" id="523849-OCC_10284"/>
<sequence>MKKAQAPLEYSTIVAAAYSTSFIKGNRSKRTNKGFTLSEQRSDTYQPSKSPRSMGISQNPDHLLLERAV</sequence>
<feature type="region of interest" description="Disordered" evidence="1">
    <location>
        <begin position="26"/>
        <end position="69"/>
    </location>
</feature>
<reference evidence="2 3" key="1">
    <citation type="journal article" date="2012" name="J. Bacteriol.">
        <title>Genome sequence of the model hyperthermophilic archaeon Thermococcus litoralis NS-C.</title>
        <authorList>
            <person name="Gardner A.F."/>
            <person name="Kumar S."/>
            <person name="Perler F.B."/>
        </authorList>
    </citation>
    <scope>NUCLEOTIDE SEQUENCE [LARGE SCALE GENOMIC DNA]</scope>
    <source>
        <strain evidence="3">ATCC 51850 / DSM 5473 / JCM 8560 / NS-C</strain>
    </source>
</reference>